<dbReference type="Gene3D" id="3.30.70.60">
    <property type="match status" value="1"/>
</dbReference>
<dbReference type="PRINTS" id="PR00974">
    <property type="entry name" value="RIBOSOMALS18"/>
</dbReference>
<gene>
    <name evidence="6 8" type="primary">rpsF</name>
    <name evidence="5" type="synonym">rpsR</name>
    <name evidence="8" type="ORF">MKS91_01365</name>
</gene>
<keyword evidence="5" id="KW-0699">rRNA-binding</keyword>
<evidence type="ECO:0000256" key="4">
    <source>
        <dbReference type="ARBA" id="ARBA00035104"/>
    </source>
</evidence>
<name>A0ABT1L664_9GAMM</name>
<comment type="similarity">
    <text evidence="5 7">Belongs to the bacterial ribosomal protein bS18 family.</text>
</comment>
<dbReference type="Pfam" id="PF01084">
    <property type="entry name" value="Ribosomal_S18"/>
    <property type="match status" value="1"/>
</dbReference>
<evidence type="ECO:0000256" key="2">
    <source>
        <dbReference type="ARBA" id="ARBA00022980"/>
    </source>
</evidence>
<evidence type="ECO:0000256" key="1">
    <source>
        <dbReference type="ARBA" id="ARBA00009512"/>
    </source>
</evidence>
<dbReference type="EMBL" id="JAKUDN010000001">
    <property type="protein sequence ID" value="MCP8351943.1"/>
    <property type="molecule type" value="Genomic_DNA"/>
</dbReference>
<dbReference type="HAMAP" id="MF_00270">
    <property type="entry name" value="Ribosomal_bS18"/>
    <property type="match status" value="1"/>
</dbReference>
<dbReference type="NCBIfam" id="TIGR00165">
    <property type="entry name" value="S18"/>
    <property type="match status" value="1"/>
</dbReference>
<evidence type="ECO:0000313" key="9">
    <source>
        <dbReference type="Proteomes" id="UP001320768"/>
    </source>
</evidence>
<dbReference type="Gene3D" id="4.10.640.10">
    <property type="entry name" value="Ribosomal protein S18"/>
    <property type="match status" value="1"/>
</dbReference>
<dbReference type="Proteomes" id="UP001320768">
    <property type="component" value="Unassembled WGS sequence"/>
</dbReference>
<dbReference type="InterPro" id="IPR035980">
    <property type="entry name" value="Ribosomal_bS6_sf"/>
</dbReference>
<dbReference type="SUPFAM" id="SSF46911">
    <property type="entry name" value="Ribosomal protein S18"/>
    <property type="match status" value="1"/>
</dbReference>
<dbReference type="InterPro" id="IPR000529">
    <property type="entry name" value="Ribosomal_bS6"/>
</dbReference>
<organism evidence="8 9">
    <name type="scientific">Candidatus Synchoanobacter obligatus</name>
    <dbReference type="NCBI Taxonomy" id="2919597"/>
    <lineage>
        <taxon>Bacteria</taxon>
        <taxon>Pseudomonadati</taxon>
        <taxon>Pseudomonadota</taxon>
        <taxon>Gammaproteobacteria</taxon>
        <taxon>Candidatus Comchoanobacterales</taxon>
        <taxon>Candidatus Comchoanobacteraceae</taxon>
        <taxon>Candidatus Synchoanobacter</taxon>
    </lineage>
</organism>
<dbReference type="InterPro" id="IPR014717">
    <property type="entry name" value="Transl_elong_EF1B/ribsomal_bS6"/>
</dbReference>
<comment type="similarity">
    <text evidence="1 6">Belongs to the bacterial ribosomal protein bS6 family.</text>
</comment>
<keyword evidence="5" id="KW-0694">RNA-binding</keyword>
<comment type="caution">
    <text evidence="8">The sequence shown here is derived from an EMBL/GenBank/DDBJ whole genome shotgun (WGS) entry which is preliminary data.</text>
</comment>
<dbReference type="GO" id="GO:0005840">
    <property type="term" value="C:ribosome"/>
    <property type="evidence" value="ECO:0007669"/>
    <property type="project" value="UniProtKB-KW"/>
</dbReference>
<evidence type="ECO:0000256" key="3">
    <source>
        <dbReference type="ARBA" id="ARBA00023274"/>
    </source>
</evidence>
<accession>A0ABT1L664</accession>
<comment type="subunit">
    <text evidence="5">Part of the 30S ribosomal subunit. Forms a tight heterodimer with protein bS6.</text>
</comment>
<dbReference type="InterPro" id="IPR020814">
    <property type="entry name" value="Ribosomal_S6_plastid/chlpt"/>
</dbReference>
<dbReference type="InterPro" id="IPR001648">
    <property type="entry name" value="Ribosomal_bS18"/>
</dbReference>
<dbReference type="RefSeq" id="WP_258569051.1">
    <property type="nucleotide sequence ID" value="NZ_JAKUDN010000001.1"/>
</dbReference>
<reference evidence="8 9" key="1">
    <citation type="journal article" date="2022" name="Nat. Microbiol.">
        <title>The microbiome of a bacterivorous marine choanoflagellate contains a resource-demanding obligate bacterial associate.</title>
        <authorList>
            <person name="Needham D.M."/>
            <person name="Poirier C."/>
            <person name="Bachy C."/>
            <person name="George E.E."/>
            <person name="Wilken S."/>
            <person name="Yung C.C.M."/>
            <person name="Limardo A.J."/>
            <person name="Morando M."/>
            <person name="Sudek L."/>
            <person name="Malmstrom R.R."/>
            <person name="Keeling P.J."/>
            <person name="Santoro A.E."/>
            <person name="Worden A.Z."/>
        </authorList>
    </citation>
    <scope>NUCLEOTIDE SEQUENCE [LARGE SCALE GENOMIC DNA]</scope>
    <source>
        <strain evidence="8 9">Comchoano-2</strain>
    </source>
</reference>
<dbReference type="CDD" id="cd00473">
    <property type="entry name" value="bS6"/>
    <property type="match status" value="1"/>
</dbReference>
<comment type="function">
    <text evidence="4 6">Binds together with bS18 to 16S ribosomal RNA.</text>
</comment>
<keyword evidence="3 5" id="KW-0687">Ribonucleoprotein</keyword>
<sequence>MVEKKIYEMVLVINPAQSEQADETLQRYSDLVEEHAGEVIRMENWGRKKLAYVINRQIKGHYLYINFAATHELIEVIEQTYLKHNDAVLRHWIAKMPVKIEEKSPLYSDGEDSSEHQFTESHPEFYSFKNVRFLKGCIMETKRILPRRTTGLNARQQRQITRSIKVARILALIPYCDRHPDSL</sequence>
<evidence type="ECO:0000256" key="5">
    <source>
        <dbReference type="HAMAP-Rule" id="MF_00270"/>
    </source>
</evidence>
<dbReference type="SUPFAM" id="SSF54995">
    <property type="entry name" value="Ribosomal protein S6"/>
    <property type="match status" value="1"/>
</dbReference>
<evidence type="ECO:0000256" key="6">
    <source>
        <dbReference type="HAMAP-Rule" id="MF_00360"/>
    </source>
</evidence>
<protein>
    <recommendedName>
        <fullName evidence="5 6">Multifunctional fusion protein</fullName>
    </recommendedName>
    <domain>
        <recommendedName>
            <fullName evidence="5">Small ribosomal subunit protein bS18</fullName>
        </recommendedName>
    </domain>
    <domain>
        <recommendedName>
            <fullName evidence="6">Small ribosomal subunit protein bS6</fullName>
        </recommendedName>
    </domain>
</protein>
<keyword evidence="9" id="KW-1185">Reference proteome</keyword>
<evidence type="ECO:0000256" key="7">
    <source>
        <dbReference type="RuleBase" id="RU003910"/>
    </source>
</evidence>
<dbReference type="PANTHER" id="PTHR21011">
    <property type="entry name" value="MITOCHONDRIAL 28S RIBOSOMAL PROTEIN S6"/>
    <property type="match status" value="1"/>
</dbReference>
<evidence type="ECO:0000313" key="8">
    <source>
        <dbReference type="EMBL" id="MCP8351943.1"/>
    </source>
</evidence>
<dbReference type="HAMAP" id="MF_00360">
    <property type="entry name" value="Ribosomal_bS6"/>
    <property type="match status" value="1"/>
</dbReference>
<comment type="function">
    <text evidence="5">Binds as a heterodimer with protein bS6 to the central domain of the 16S rRNA, where it helps stabilize the platform of the 30S subunit.</text>
</comment>
<keyword evidence="2 5" id="KW-0689">Ribosomal protein</keyword>
<dbReference type="PANTHER" id="PTHR21011:SF1">
    <property type="entry name" value="SMALL RIBOSOMAL SUBUNIT PROTEIN BS6M"/>
    <property type="match status" value="1"/>
</dbReference>
<dbReference type="InterPro" id="IPR036870">
    <property type="entry name" value="Ribosomal_bS18_sf"/>
</dbReference>
<dbReference type="Pfam" id="PF01250">
    <property type="entry name" value="Ribosomal_S6"/>
    <property type="match status" value="1"/>
</dbReference>
<proteinExistence type="inferred from homology"/>
<dbReference type="NCBIfam" id="TIGR00166">
    <property type="entry name" value="S6"/>
    <property type="match status" value="1"/>
</dbReference>